<feature type="domain" description="DUF4190" evidence="2">
    <location>
        <begin position="33"/>
        <end position="92"/>
    </location>
</feature>
<keyword evidence="1" id="KW-0812">Transmembrane</keyword>
<dbReference type="Proteomes" id="UP000293865">
    <property type="component" value="Unassembled WGS sequence"/>
</dbReference>
<dbReference type="EMBL" id="SDPN01000004">
    <property type="protein sequence ID" value="RXZ72507.1"/>
    <property type="molecule type" value="Genomic_DNA"/>
</dbReference>
<keyword evidence="1" id="KW-1133">Transmembrane helix</keyword>
<dbReference type="AlphaFoldDB" id="A0A4Q2L4U7"/>
<dbReference type="InterPro" id="IPR025241">
    <property type="entry name" value="DUF4190"/>
</dbReference>
<evidence type="ECO:0000313" key="3">
    <source>
        <dbReference type="EMBL" id="RXZ72507.1"/>
    </source>
</evidence>
<dbReference type="Pfam" id="PF13828">
    <property type="entry name" value="DUF4190"/>
    <property type="match status" value="1"/>
</dbReference>
<keyword evidence="1" id="KW-0472">Membrane</keyword>
<evidence type="ECO:0000313" key="4">
    <source>
        <dbReference type="Proteomes" id="UP000293865"/>
    </source>
</evidence>
<organism evidence="3 4">
    <name type="scientific">Agromyces albus</name>
    <dbReference type="NCBI Taxonomy" id="205332"/>
    <lineage>
        <taxon>Bacteria</taxon>
        <taxon>Bacillati</taxon>
        <taxon>Actinomycetota</taxon>
        <taxon>Actinomycetes</taxon>
        <taxon>Micrococcales</taxon>
        <taxon>Microbacteriaceae</taxon>
        <taxon>Agromyces</taxon>
    </lineage>
</organism>
<proteinExistence type="predicted"/>
<dbReference type="OrthoDB" id="4374883at2"/>
<accession>A0A4Q2L4U7</accession>
<name>A0A4Q2L4U7_9MICO</name>
<gene>
    <name evidence="3" type="ORF">ESP51_03300</name>
</gene>
<feature type="transmembrane region" description="Helical" evidence="1">
    <location>
        <begin position="78"/>
        <end position="111"/>
    </location>
</feature>
<dbReference type="RefSeq" id="WP_129519471.1">
    <property type="nucleotide sequence ID" value="NZ_SDPN01000004.1"/>
</dbReference>
<reference evidence="3 4" key="1">
    <citation type="submission" date="2019-01" db="EMBL/GenBank/DDBJ databases">
        <title>Agromyces.</title>
        <authorList>
            <person name="Li J."/>
        </authorList>
    </citation>
    <scope>NUCLEOTIDE SEQUENCE [LARGE SCALE GENOMIC DNA]</scope>
    <source>
        <strain evidence="3 4">DSM 15934</strain>
    </source>
</reference>
<protein>
    <submittedName>
        <fullName evidence="3">DUF4190 domain-containing protein</fullName>
    </submittedName>
</protein>
<feature type="transmembrane region" description="Helical" evidence="1">
    <location>
        <begin position="32"/>
        <end position="57"/>
    </location>
</feature>
<sequence length="115" mass="11406">MDTPTSIVPPAAPAAALPVPYGGAPASPPQNVLAWVSLGLALGFVFFSVLTSIPAIICGHIARAQIRRTGEQGGAAALTGLVLGYVFTALTLAGIAVFVTFFIGIAVAAGATSTV</sequence>
<keyword evidence="4" id="KW-1185">Reference proteome</keyword>
<comment type="caution">
    <text evidence="3">The sequence shown here is derived from an EMBL/GenBank/DDBJ whole genome shotgun (WGS) entry which is preliminary data.</text>
</comment>
<evidence type="ECO:0000259" key="2">
    <source>
        <dbReference type="Pfam" id="PF13828"/>
    </source>
</evidence>
<evidence type="ECO:0000256" key="1">
    <source>
        <dbReference type="SAM" id="Phobius"/>
    </source>
</evidence>